<accession>A0A9P8VGM7</accession>
<gene>
    <name evidence="2" type="ORF">F5X68DRAFT_201654</name>
</gene>
<keyword evidence="3" id="KW-1185">Reference proteome</keyword>
<reference evidence="2" key="1">
    <citation type="journal article" date="2021" name="Nat. Commun.">
        <title>Genetic determinants of endophytism in the Arabidopsis root mycobiome.</title>
        <authorList>
            <person name="Mesny F."/>
            <person name="Miyauchi S."/>
            <person name="Thiergart T."/>
            <person name="Pickel B."/>
            <person name="Atanasova L."/>
            <person name="Karlsson M."/>
            <person name="Huettel B."/>
            <person name="Barry K.W."/>
            <person name="Haridas S."/>
            <person name="Chen C."/>
            <person name="Bauer D."/>
            <person name="Andreopoulos W."/>
            <person name="Pangilinan J."/>
            <person name="LaButti K."/>
            <person name="Riley R."/>
            <person name="Lipzen A."/>
            <person name="Clum A."/>
            <person name="Drula E."/>
            <person name="Henrissat B."/>
            <person name="Kohler A."/>
            <person name="Grigoriev I.V."/>
            <person name="Martin F.M."/>
            <person name="Hacquard S."/>
        </authorList>
    </citation>
    <scope>NUCLEOTIDE SEQUENCE</scope>
    <source>
        <strain evidence="2">MPI-SDFR-AT-0117</strain>
    </source>
</reference>
<feature type="chain" id="PRO_5040501827" description="Secreted protein" evidence="1">
    <location>
        <begin position="19"/>
        <end position="123"/>
    </location>
</feature>
<keyword evidence="1" id="KW-0732">Signal</keyword>
<evidence type="ECO:0000313" key="3">
    <source>
        <dbReference type="Proteomes" id="UP000770015"/>
    </source>
</evidence>
<evidence type="ECO:0000313" key="2">
    <source>
        <dbReference type="EMBL" id="KAH6691305.1"/>
    </source>
</evidence>
<comment type="caution">
    <text evidence="2">The sequence shown here is derived from an EMBL/GenBank/DDBJ whole genome shotgun (WGS) entry which is preliminary data.</text>
</comment>
<evidence type="ECO:0008006" key="4">
    <source>
        <dbReference type="Google" id="ProtNLM"/>
    </source>
</evidence>
<evidence type="ECO:0000256" key="1">
    <source>
        <dbReference type="SAM" id="SignalP"/>
    </source>
</evidence>
<feature type="signal peptide" evidence="1">
    <location>
        <begin position="1"/>
        <end position="18"/>
    </location>
</feature>
<proteinExistence type="predicted"/>
<organism evidence="2 3">
    <name type="scientific">Plectosphaerella plurivora</name>
    <dbReference type="NCBI Taxonomy" id="936078"/>
    <lineage>
        <taxon>Eukaryota</taxon>
        <taxon>Fungi</taxon>
        <taxon>Dikarya</taxon>
        <taxon>Ascomycota</taxon>
        <taxon>Pezizomycotina</taxon>
        <taxon>Sordariomycetes</taxon>
        <taxon>Hypocreomycetidae</taxon>
        <taxon>Glomerellales</taxon>
        <taxon>Plectosphaerellaceae</taxon>
        <taxon>Plectosphaerella</taxon>
    </lineage>
</organism>
<dbReference type="AlphaFoldDB" id="A0A9P8VGM7"/>
<protein>
    <recommendedName>
        <fullName evidence="4">Secreted protein</fullName>
    </recommendedName>
</protein>
<name>A0A9P8VGM7_9PEZI</name>
<dbReference type="EMBL" id="JAGSXJ010000005">
    <property type="protein sequence ID" value="KAH6691305.1"/>
    <property type="molecule type" value="Genomic_DNA"/>
</dbReference>
<sequence length="123" mass="14028">MAVLSYMIFVCLLQAVNRGSLRLGCVHMAIATRRDAGQIMHFDRRRNKTDGAGCYSREIRHDGPPAMHKSRCSRWQVVLDFVRSRGLKGRGAKGVEKMREGKGLDRPSMWLWKLGSCRPHRCS</sequence>
<dbReference type="Proteomes" id="UP000770015">
    <property type="component" value="Unassembled WGS sequence"/>
</dbReference>